<dbReference type="Gene3D" id="3.40.630.30">
    <property type="match status" value="1"/>
</dbReference>
<dbReference type="Proteomes" id="UP000838748">
    <property type="component" value="Unassembled WGS sequence"/>
</dbReference>
<evidence type="ECO:0000259" key="1">
    <source>
        <dbReference type="PROSITE" id="PS51186"/>
    </source>
</evidence>
<comment type="caution">
    <text evidence="2">The sequence shown here is derived from an EMBL/GenBank/DDBJ whole genome shotgun (WGS) entry which is preliminary data.</text>
</comment>
<accession>A0ABN8E132</accession>
<organism evidence="2 3">
    <name type="scientific">Vibrio marisflavi CECT 7928</name>
    <dbReference type="NCBI Taxonomy" id="634439"/>
    <lineage>
        <taxon>Bacteria</taxon>
        <taxon>Pseudomonadati</taxon>
        <taxon>Pseudomonadota</taxon>
        <taxon>Gammaproteobacteria</taxon>
        <taxon>Vibrionales</taxon>
        <taxon>Vibrionaceae</taxon>
        <taxon>Vibrio</taxon>
    </lineage>
</organism>
<evidence type="ECO:0000313" key="2">
    <source>
        <dbReference type="EMBL" id="CAH0536598.1"/>
    </source>
</evidence>
<dbReference type="Pfam" id="PF13673">
    <property type="entry name" value="Acetyltransf_10"/>
    <property type="match status" value="1"/>
</dbReference>
<proteinExistence type="predicted"/>
<dbReference type="PANTHER" id="PTHR43451">
    <property type="entry name" value="ACETYLTRANSFERASE (GNAT) FAMILY PROTEIN"/>
    <property type="match status" value="1"/>
</dbReference>
<reference evidence="2" key="1">
    <citation type="submission" date="2021-11" db="EMBL/GenBank/DDBJ databases">
        <authorList>
            <person name="Rodrigo-Torres L."/>
            <person name="Arahal R. D."/>
            <person name="Lucena T."/>
        </authorList>
    </citation>
    <scope>NUCLEOTIDE SEQUENCE</scope>
    <source>
        <strain evidence="2">CECT 7928</strain>
    </source>
</reference>
<name>A0ABN8E132_9VIBR</name>
<dbReference type="PANTHER" id="PTHR43451:SF1">
    <property type="entry name" value="ACETYLTRANSFERASE"/>
    <property type="match status" value="1"/>
</dbReference>
<dbReference type="SUPFAM" id="SSF55729">
    <property type="entry name" value="Acyl-CoA N-acyltransferases (Nat)"/>
    <property type="match status" value="1"/>
</dbReference>
<dbReference type="CDD" id="cd04301">
    <property type="entry name" value="NAT_SF"/>
    <property type="match status" value="1"/>
</dbReference>
<dbReference type="InterPro" id="IPR000182">
    <property type="entry name" value="GNAT_dom"/>
</dbReference>
<dbReference type="RefSeq" id="WP_237359958.1">
    <property type="nucleotide sequence ID" value="NZ_CAKLDM010000001.1"/>
</dbReference>
<gene>
    <name evidence="2" type="ORF">VMF7928_00553</name>
</gene>
<feature type="domain" description="N-acetyltransferase" evidence="1">
    <location>
        <begin position="3"/>
        <end position="155"/>
    </location>
</feature>
<dbReference type="InterPro" id="IPR052564">
    <property type="entry name" value="N-acetyltrans/Recomb-assoc"/>
</dbReference>
<dbReference type="PROSITE" id="PS51186">
    <property type="entry name" value="GNAT"/>
    <property type="match status" value="1"/>
</dbReference>
<dbReference type="EMBL" id="CAKLDM010000001">
    <property type="protein sequence ID" value="CAH0536598.1"/>
    <property type="molecule type" value="Genomic_DNA"/>
</dbReference>
<protein>
    <recommendedName>
        <fullName evidence="1">N-acetyltransferase domain-containing protein</fullName>
    </recommendedName>
</protein>
<keyword evidence="3" id="KW-1185">Reference proteome</keyword>
<sequence length="156" mass="17243">MALSIRGATLEDAKGISDLIVPLTKKYVCPTCDESVHNALITSMSEGNIVNYLSQNYQYVVAVDEKSEIIGVAGIRDSSHLFHLFVSDNYQGQGLSRKLWERIKSEALTNGNSGRFTVNSAINSESIYLSFGFIRTGEIRNRDGMIDIPMELETAC</sequence>
<dbReference type="InterPro" id="IPR016181">
    <property type="entry name" value="Acyl_CoA_acyltransferase"/>
</dbReference>
<evidence type="ECO:0000313" key="3">
    <source>
        <dbReference type="Proteomes" id="UP000838748"/>
    </source>
</evidence>